<reference evidence="1 2" key="1">
    <citation type="journal article" date="2016" name="Antonie Van Leeuwenhoek">
        <title>Bacillus depressus sp. nov., isolated from soil of a sunflower field.</title>
        <authorList>
            <person name="Wei X."/>
            <person name="Xin D."/>
            <person name="Xin Y."/>
            <person name="Zhang H."/>
            <person name="Wang T."/>
            <person name="Zhang J."/>
        </authorList>
    </citation>
    <scope>NUCLEOTIDE SEQUENCE [LARGE SCALE GENOMIC DNA]</scope>
    <source>
        <strain evidence="1 2">BZ1</strain>
    </source>
</reference>
<keyword evidence="2" id="KW-1185">Reference proteome</keyword>
<dbReference type="AlphaFoldDB" id="A0A6L3V7E0"/>
<name>A0A6L3V7E0_9BACI</name>
<evidence type="ECO:0000313" key="2">
    <source>
        <dbReference type="Proteomes" id="UP000481030"/>
    </source>
</evidence>
<dbReference type="OrthoDB" id="2919307at2"/>
<protein>
    <submittedName>
        <fullName evidence="1">Uncharacterized protein</fullName>
    </submittedName>
</protein>
<dbReference type="EMBL" id="WBOS01000011">
    <property type="protein sequence ID" value="KAB2331604.1"/>
    <property type="molecule type" value="Genomic_DNA"/>
</dbReference>
<proteinExistence type="predicted"/>
<gene>
    <name evidence="1" type="ORF">F7731_18465</name>
</gene>
<accession>A0A6L3V7E0</accession>
<comment type="caution">
    <text evidence="1">The sequence shown here is derived from an EMBL/GenBank/DDBJ whole genome shotgun (WGS) entry which is preliminary data.</text>
</comment>
<dbReference type="RefSeq" id="WP_151536264.1">
    <property type="nucleotide sequence ID" value="NZ_WBOS01000011.1"/>
</dbReference>
<sequence length="231" mass="27721">MTDILTNLIQDKNLDSYPFFKEFCLFKEKGLRKDAFRSLNIFIKEARGWQVKRKNEFALWLFKWFEESEDIHYVLVHPLEENVLKPILEDWMIEYPKDPQPFRWYGLFLKSEKHLKYLETALRTGGKSEQRALMAIINYYLRSLEFSFHHISEDAYLGDISEDQDLVLKIENLSTEIIDVESEKYVSESVNYYKNLLCDWIAFKSKGKKGFLKWCADNGKDYGWTNSYYYE</sequence>
<organism evidence="1 2">
    <name type="scientific">Cytobacillus depressus</name>
    <dbReference type="NCBI Taxonomy" id="1602942"/>
    <lineage>
        <taxon>Bacteria</taxon>
        <taxon>Bacillati</taxon>
        <taxon>Bacillota</taxon>
        <taxon>Bacilli</taxon>
        <taxon>Bacillales</taxon>
        <taxon>Bacillaceae</taxon>
        <taxon>Cytobacillus</taxon>
    </lineage>
</organism>
<dbReference type="Proteomes" id="UP000481030">
    <property type="component" value="Unassembled WGS sequence"/>
</dbReference>
<evidence type="ECO:0000313" key="1">
    <source>
        <dbReference type="EMBL" id="KAB2331604.1"/>
    </source>
</evidence>